<protein>
    <submittedName>
        <fullName evidence="2">Bacterial transcription activator, effector binding domain</fullName>
    </submittedName>
</protein>
<evidence type="ECO:0000313" key="2">
    <source>
        <dbReference type="EMBL" id="KJL41324.1"/>
    </source>
</evidence>
<feature type="domain" description="AraC effector-binding" evidence="1">
    <location>
        <begin position="2"/>
        <end position="156"/>
    </location>
</feature>
<proteinExistence type="predicted"/>
<dbReference type="EMBL" id="JYIZ01000044">
    <property type="protein sequence ID" value="KJL41324.1"/>
    <property type="molecule type" value="Genomic_DNA"/>
</dbReference>
<reference evidence="2 3" key="1">
    <citation type="submission" date="2015-02" db="EMBL/GenBank/DDBJ databases">
        <title>Draft genome sequences of ten Microbacterium spp. with emphasis on heavy metal contaminated environments.</title>
        <authorList>
            <person name="Corretto E."/>
        </authorList>
    </citation>
    <scope>NUCLEOTIDE SEQUENCE [LARGE SCALE GENOMIC DNA]</scope>
    <source>
        <strain evidence="2 3">DSM 12510</strain>
    </source>
</reference>
<organism evidence="2 3">
    <name type="scientific">Microbacterium terrae</name>
    <dbReference type="NCBI Taxonomy" id="69369"/>
    <lineage>
        <taxon>Bacteria</taxon>
        <taxon>Bacillati</taxon>
        <taxon>Actinomycetota</taxon>
        <taxon>Actinomycetes</taxon>
        <taxon>Micrococcales</taxon>
        <taxon>Microbacteriaceae</taxon>
        <taxon>Microbacterium</taxon>
    </lineage>
</organism>
<dbReference type="InterPro" id="IPR029442">
    <property type="entry name" value="GyrI-like"/>
</dbReference>
<dbReference type="SMART" id="SM00871">
    <property type="entry name" value="AraC_E_bind"/>
    <property type="match status" value="1"/>
</dbReference>
<dbReference type="SUPFAM" id="SSF55136">
    <property type="entry name" value="Probable bacterial effector-binding domain"/>
    <property type="match status" value="1"/>
</dbReference>
<name>A0A0M2HB74_9MICO</name>
<dbReference type="InterPro" id="IPR011256">
    <property type="entry name" value="Reg_factor_effector_dom_sf"/>
</dbReference>
<sequence length="158" mass="16992">MRQISYRRVEPVTVYAARIDAPGPGPDNVGPAIATVMPAFNEALIDAGRPLLEPGIFWYEPHDDSPELTVHVSFRAEDPPVPGDGYEVVTLPAVDTMAVLVHAGDMTGIGDSWGRLMEGVAADGYRIVGPCREVYLEAGDPEPGPDWVTELQAPVERG</sequence>
<gene>
    <name evidence="2" type="ORF">RS81_01392</name>
</gene>
<dbReference type="InterPro" id="IPR010499">
    <property type="entry name" value="AraC_E-bd"/>
</dbReference>
<dbReference type="AlphaFoldDB" id="A0A0M2HB74"/>
<accession>A0A0M2HB74</accession>
<dbReference type="Gene3D" id="3.20.80.10">
    <property type="entry name" value="Regulatory factor, effector binding domain"/>
    <property type="match status" value="1"/>
</dbReference>
<dbReference type="Pfam" id="PF06445">
    <property type="entry name" value="GyrI-like"/>
    <property type="match status" value="1"/>
</dbReference>
<keyword evidence="3" id="KW-1185">Reference proteome</keyword>
<dbReference type="RefSeq" id="WP_052682483.1">
    <property type="nucleotide sequence ID" value="NZ_BAAAUP010000013.1"/>
</dbReference>
<comment type="caution">
    <text evidence="2">The sequence shown here is derived from an EMBL/GenBank/DDBJ whole genome shotgun (WGS) entry which is preliminary data.</text>
</comment>
<dbReference type="OrthoDB" id="7849865at2"/>
<dbReference type="STRING" id="92835.RS81_01392"/>
<evidence type="ECO:0000259" key="1">
    <source>
        <dbReference type="SMART" id="SM00871"/>
    </source>
</evidence>
<dbReference type="Proteomes" id="UP000033956">
    <property type="component" value="Unassembled WGS sequence"/>
</dbReference>
<dbReference type="PATRIC" id="fig|92835.4.peg.1412"/>
<evidence type="ECO:0000313" key="3">
    <source>
        <dbReference type="Proteomes" id="UP000033956"/>
    </source>
</evidence>